<dbReference type="SMART" id="SM00474">
    <property type="entry name" value="35EXOc"/>
    <property type="match status" value="1"/>
</dbReference>
<evidence type="ECO:0000256" key="6">
    <source>
        <dbReference type="ARBA" id="ARBA00022839"/>
    </source>
</evidence>
<feature type="compositionally biased region" description="Basic and acidic residues" evidence="9">
    <location>
        <begin position="797"/>
        <end position="806"/>
    </location>
</feature>
<dbReference type="Pfam" id="PF08066">
    <property type="entry name" value="PMC2NT"/>
    <property type="match status" value="1"/>
</dbReference>
<name>A0A4V2MVM1_9APHY</name>
<dbReference type="GO" id="GO:0071035">
    <property type="term" value="P:nuclear polyadenylation-dependent rRNA catabolic process"/>
    <property type="evidence" value="ECO:0007669"/>
    <property type="project" value="TreeGrafter"/>
</dbReference>
<gene>
    <name evidence="11" type="primary">RRP6</name>
    <name evidence="11" type="ORF">EIP91_005895</name>
</gene>
<dbReference type="PROSITE" id="PS50967">
    <property type="entry name" value="HRDC"/>
    <property type="match status" value="1"/>
</dbReference>
<evidence type="ECO:0000256" key="5">
    <source>
        <dbReference type="ARBA" id="ARBA00022835"/>
    </source>
</evidence>
<dbReference type="Pfam" id="PF00570">
    <property type="entry name" value="HRDC"/>
    <property type="match status" value="1"/>
</dbReference>
<dbReference type="Gene3D" id="1.10.150.80">
    <property type="entry name" value="HRDC domain"/>
    <property type="match status" value="1"/>
</dbReference>
<keyword evidence="4" id="KW-0378">Hydrolase</keyword>
<evidence type="ECO:0000256" key="1">
    <source>
        <dbReference type="ARBA" id="ARBA00004123"/>
    </source>
</evidence>
<evidence type="ECO:0000256" key="3">
    <source>
        <dbReference type="ARBA" id="ARBA00022722"/>
    </source>
</evidence>
<dbReference type="InterPro" id="IPR012337">
    <property type="entry name" value="RNaseH-like_sf"/>
</dbReference>
<dbReference type="GO" id="GO:0071051">
    <property type="term" value="P:poly(A)-dependent snoRNA 3'-end processing"/>
    <property type="evidence" value="ECO:0007669"/>
    <property type="project" value="TreeGrafter"/>
</dbReference>
<dbReference type="GO" id="GO:0071039">
    <property type="term" value="P:nuclear polyadenylation-dependent CUT catabolic process"/>
    <property type="evidence" value="ECO:0007669"/>
    <property type="project" value="TreeGrafter"/>
</dbReference>
<reference evidence="11 12" key="1">
    <citation type="submission" date="2018-11" db="EMBL/GenBank/DDBJ databases">
        <title>Genome assembly of Steccherinum ochraceum LE-BIN_3174, the white-rot fungus of the Steccherinaceae family (The Residual Polyporoid clade, Polyporales, Basidiomycota).</title>
        <authorList>
            <person name="Fedorova T.V."/>
            <person name="Glazunova O.A."/>
            <person name="Landesman E.O."/>
            <person name="Moiseenko K.V."/>
            <person name="Psurtseva N.V."/>
            <person name="Savinova O.S."/>
            <person name="Shakhova N.V."/>
            <person name="Tyazhelova T.V."/>
            <person name="Vasina D.V."/>
        </authorList>
    </citation>
    <scope>NUCLEOTIDE SEQUENCE [LARGE SCALE GENOMIC DNA]</scope>
    <source>
        <strain evidence="11 12">LE-BIN_3174</strain>
    </source>
</reference>
<dbReference type="GO" id="GO:0003727">
    <property type="term" value="F:single-stranded RNA binding"/>
    <property type="evidence" value="ECO:0007669"/>
    <property type="project" value="TreeGrafter"/>
</dbReference>
<dbReference type="SUPFAM" id="SSF53098">
    <property type="entry name" value="Ribonuclease H-like"/>
    <property type="match status" value="1"/>
</dbReference>
<dbReference type="GO" id="GO:0000166">
    <property type="term" value="F:nucleotide binding"/>
    <property type="evidence" value="ECO:0007669"/>
    <property type="project" value="InterPro"/>
</dbReference>
<feature type="region of interest" description="Disordered" evidence="9">
    <location>
        <begin position="416"/>
        <end position="435"/>
    </location>
</feature>
<comment type="subcellular location">
    <subcellularLocation>
        <location evidence="1">Nucleus</location>
    </subcellularLocation>
</comment>
<protein>
    <submittedName>
        <fullName evidence="11">Exosome nuclease subunit</fullName>
    </submittedName>
</protein>
<dbReference type="GO" id="GO:0071040">
    <property type="term" value="P:nuclear polyadenylation-dependent antisense transcript catabolic process"/>
    <property type="evidence" value="ECO:0007669"/>
    <property type="project" value="TreeGrafter"/>
</dbReference>
<keyword evidence="12" id="KW-1185">Reference proteome</keyword>
<dbReference type="GO" id="GO:0071044">
    <property type="term" value="P:histone mRNA catabolic process"/>
    <property type="evidence" value="ECO:0007669"/>
    <property type="project" value="TreeGrafter"/>
</dbReference>
<evidence type="ECO:0000256" key="7">
    <source>
        <dbReference type="ARBA" id="ARBA00023242"/>
    </source>
</evidence>
<comment type="similarity">
    <text evidence="8">Belongs to the exosome component 10/RRP6 family.</text>
</comment>
<dbReference type="Proteomes" id="UP000292702">
    <property type="component" value="Unassembled WGS sequence"/>
</dbReference>
<evidence type="ECO:0000256" key="8">
    <source>
        <dbReference type="ARBA" id="ARBA00043957"/>
    </source>
</evidence>
<dbReference type="OrthoDB" id="2250022at2759"/>
<dbReference type="AlphaFoldDB" id="A0A4V2MVM1"/>
<accession>A0A4V2MVM1</accession>
<dbReference type="Gene3D" id="3.30.420.10">
    <property type="entry name" value="Ribonuclease H-like superfamily/Ribonuclease H"/>
    <property type="match status" value="1"/>
</dbReference>
<dbReference type="SUPFAM" id="SSF47819">
    <property type="entry name" value="HRDC-like"/>
    <property type="match status" value="1"/>
</dbReference>
<evidence type="ECO:0000256" key="9">
    <source>
        <dbReference type="SAM" id="MobiDB-lite"/>
    </source>
</evidence>
<evidence type="ECO:0000256" key="4">
    <source>
        <dbReference type="ARBA" id="ARBA00022801"/>
    </source>
</evidence>
<dbReference type="InterPro" id="IPR049559">
    <property type="entry name" value="Rrp6p-like_exo"/>
</dbReference>
<evidence type="ECO:0000313" key="12">
    <source>
        <dbReference type="Proteomes" id="UP000292702"/>
    </source>
</evidence>
<dbReference type="InterPro" id="IPR044876">
    <property type="entry name" value="HRDC_dom_sf"/>
</dbReference>
<dbReference type="InterPro" id="IPR036397">
    <property type="entry name" value="RNaseH_sf"/>
</dbReference>
<comment type="caution">
    <text evidence="11">The sequence shown here is derived from an EMBL/GenBank/DDBJ whole genome shotgun (WGS) entry which is preliminary data.</text>
</comment>
<dbReference type="SMART" id="SM00341">
    <property type="entry name" value="HRDC"/>
    <property type="match status" value="1"/>
</dbReference>
<dbReference type="GO" id="GO:0000467">
    <property type="term" value="P:exonucleolytic trimming to generate mature 3'-end of 5.8S rRNA from tricistronic rRNA transcript (SSU-rRNA, 5.8S rRNA, LSU-rRNA)"/>
    <property type="evidence" value="ECO:0007669"/>
    <property type="project" value="InterPro"/>
</dbReference>
<dbReference type="GO" id="GO:0000175">
    <property type="term" value="F:3'-5'-RNA exonuclease activity"/>
    <property type="evidence" value="ECO:0007669"/>
    <property type="project" value="InterPro"/>
</dbReference>
<dbReference type="PANTHER" id="PTHR12124">
    <property type="entry name" value="POLYMYOSITIS/SCLERODERMA AUTOANTIGEN-RELATED"/>
    <property type="match status" value="1"/>
</dbReference>
<dbReference type="PANTHER" id="PTHR12124:SF47">
    <property type="entry name" value="EXOSOME COMPONENT 10"/>
    <property type="match status" value="1"/>
</dbReference>
<dbReference type="Pfam" id="PF01612">
    <property type="entry name" value="DNA_pol_A_exo1"/>
    <property type="match status" value="1"/>
</dbReference>
<dbReference type="InterPro" id="IPR002562">
    <property type="entry name" value="3'-5'_exonuclease_dom"/>
</dbReference>
<evidence type="ECO:0000256" key="2">
    <source>
        <dbReference type="ARBA" id="ARBA00022552"/>
    </source>
</evidence>
<organism evidence="11 12">
    <name type="scientific">Steccherinum ochraceum</name>
    <dbReference type="NCBI Taxonomy" id="92696"/>
    <lineage>
        <taxon>Eukaryota</taxon>
        <taxon>Fungi</taxon>
        <taxon>Dikarya</taxon>
        <taxon>Basidiomycota</taxon>
        <taxon>Agaricomycotina</taxon>
        <taxon>Agaricomycetes</taxon>
        <taxon>Polyporales</taxon>
        <taxon>Steccherinaceae</taxon>
        <taxon>Steccherinum</taxon>
    </lineage>
</organism>
<keyword evidence="2" id="KW-0698">rRNA processing</keyword>
<sequence length="844" mass="94251">MAEAARKGAISPLSFNEYNSQLQIAVLKATKNAAALPGDVNFYTSMNKDLAQEVNSCSSRVLDLTNKLLNLTASAETGSRKGKKRARLESVEDVQDNFRSTVVDAMDQLLERADIRLDEFRGLLKPPAIAVAPESTHPGPQKPTRKTTVSGRLDPAITNASYLPKPQALFKRKVNNANYSTSSASLRHKYNAQVPLGYRISDTGADEAAVVSSHPYQYEIKHMRYPPQLFRYAEPVPVKSFEETPFVWVDTAAQLADLLDKLRTVTEFAVDLEHHSYRTYSGFLCLMQISTRDCDYIIDTLALREELEELNEVFTDPKIVKVFHGAESDIVWLQQDFNIYVVNLFDTFHASKVLAFPRHSLATLLEMYCDFSPDKRYQLADWRIRPLPKEMLDYARSDTHYLLYIYDNLRNALLDRSGSRSNTPPEPSSSDSYPPATLLREVLSRSEDTALRVYEKELYDQETGIGANGWDALARKWNRAYLTPNNARSIQRLQVFKTVHSWRDQVARLEDESPRYVLPNHYLFSLAENPPADIAGLHNMFPSTPPMIRTRGKELLDAIRDSIRRLSSSKSEEQPMDDVVVAKELGIVASLDTAPVQIYKDPRANIFAPMPFNEDVPATQYSSLFGSAANVDRSAEVSGVFSTKRSSLFDFVQSLSTVKPGRFAFRDVLFRIHNDLSVAPSLPQVPESKIPDATEALENIIPDQVEIAYVPPEKRTATAPVVDDTIVVVGQKKRKRPKISKLEKFSELPEPQSITASESTPALDIIDEDGNATGLNPALDAVSVGQAAFGSNILDDGSDHEAESSRNLKKKRKGGGGGFYGDFKAPPKAHSQMQKGNVSRTFMS</sequence>
<keyword evidence="3" id="KW-0540">Nuclease</keyword>
<keyword evidence="5" id="KW-0271">Exosome</keyword>
<dbReference type="GO" id="GO:0005730">
    <property type="term" value="C:nucleolus"/>
    <property type="evidence" value="ECO:0007669"/>
    <property type="project" value="TreeGrafter"/>
</dbReference>
<proteinExistence type="inferred from homology"/>
<feature type="region of interest" description="Disordered" evidence="9">
    <location>
        <begin position="792"/>
        <end position="844"/>
    </location>
</feature>
<dbReference type="InterPro" id="IPR045092">
    <property type="entry name" value="Rrp6-like"/>
</dbReference>
<keyword evidence="6" id="KW-0269">Exonuclease</keyword>
<dbReference type="GO" id="GO:0071037">
    <property type="term" value="P:nuclear polyadenylation-dependent snRNA catabolic process"/>
    <property type="evidence" value="ECO:0007669"/>
    <property type="project" value="TreeGrafter"/>
</dbReference>
<dbReference type="STRING" id="92696.A0A4V2MVM1"/>
<dbReference type="FunFam" id="3.30.420.10:FF:000059">
    <property type="entry name" value="Exosome complex exonuclease Rrp6"/>
    <property type="match status" value="1"/>
</dbReference>
<evidence type="ECO:0000313" key="11">
    <source>
        <dbReference type="EMBL" id="TCD63167.1"/>
    </source>
</evidence>
<dbReference type="GO" id="GO:0071036">
    <property type="term" value="P:nuclear polyadenylation-dependent snoRNA catabolic process"/>
    <property type="evidence" value="ECO:0007669"/>
    <property type="project" value="TreeGrafter"/>
</dbReference>
<dbReference type="FunFam" id="1.10.150.80:FF:000001">
    <property type="entry name" value="Putative exosome component 10"/>
    <property type="match status" value="1"/>
</dbReference>
<feature type="domain" description="HRDC" evidence="10">
    <location>
        <begin position="489"/>
        <end position="569"/>
    </location>
</feature>
<dbReference type="InterPro" id="IPR002121">
    <property type="entry name" value="HRDC_dom"/>
</dbReference>
<dbReference type="InterPro" id="IPR012588">
    <property type="entry name" value="Exosome-assoc_fac_Rrp6_N"/>
</dbReference>
<feature type="compositionally biased region" description="Polar residues" evidence="9">
    <location>
        <begin position="831"/>
        <end position="844"/>
    </location>
</feature>
<keyword evidence="7" id="KW-0539">Nucleus</keyword>
<dbReference type="GO" id="GO:0071038">
    <property type="term" value="P:TRAMP-dependent tRNA surveillance pathway"/>
    <property type="evidence" value="ECO:0007669"/>
    <property type="project" value="TreeGrafter"/>
</dbReference>
<dbReference type="EMBL" id="RWJN01000318">
    <property type="protein sequence ID" value="TCD63167.1"/>
    <property type="molecule type" value="Genomic_DNA"/>
</dbReference>
<dbReference type="InterPro" id="IPR010997">
    <property type="entry name" value="HRDC-like_sf"/>
</dbReference>
<dbReference type="GO" id="GO:0000176">
    <property type="term" value="C:nuclear exosome (RNase complex)"/>
    <property type="evidence" value="ECO:0007669"/>
    <property type="project" value="InterPro"/>
</dbReference>
<dbReference type="CDD" id="cd06147">
    <property type="entry name" value="Rrp6p_like_exo"/>
    <property type="match status" value="1"/>
</dbReference>
<feature type="region of interest" description="Disordered" evidence="9">
    <location>
        <begin position="130"/>
        <end position="149"/>
    </location>
</feature>
<evidence type="ECO:0000259" key="10">
    <source>
        <dbReference type="PROSITE" id="PS50967"/>
    </source>
</evidence>